<feature type="region of interest" description="Disordered" evidence="1">
    <location>
        <begin position="41"/>
        <end position="81"/>
    </location>
</feature>
<organism evidence="4 5">
    <name type="scientific">Nocardioides guangzhouensis</name>
    <dbReference type="NCBI Taxonomy" id="2497878"/>
    <lineage>
        <taxon>Bacteria</taxon>
        <taxon>Bacillati</taxon>
        <taxon>Actinomycetota</taxon>
        <taxon>Actinomycetes</taxon>
        <taxon>Propionibacteriales</taxon>
        <taxon>Nocardioidaceae</taxon>
        <taxon>Nocardioides</taxon>
    </lineage>
</organism>
<feature type="compositionally biased region" description="Basic and acidic residues" evidence="1">
    <location>
        <begin position="69"/>
        <end position="81"/>
    </location>
</feature>
<sequence>MGIGALGTPARGPAGRRPRRALVAAGALVPLLLLAACGDGAGAEPDADPSSPATASRSGDPQPGATVADPDHAVDPPGKLDGRLYPADMLVSSRRPLSDDVVQRIRGLRGVAAVERLDVAQVSVENRALTVAAVDPASYRRFNVAATAQHEDIWARVAGGELSIPQKLGRRLQQKGAYVQLGNDKTAPKVHIGSYAEQVPGIDVVVNKRWGEDLGMVEGNGLLVSTGIRSPQSVRGRVQEIIGGEPSIQLLDAVTRYGLDPDAAQTAIPTGGSVARAIGSFSYRLAGGNRISPDPSWVAANIRTEQVPILGAVTCHKVMLPQLRAALTDVVDAGLADRIHPGEFAGCYYPRFIAGTTSLSNHAFGIALDLNVPGNQRGTVGEMDRTVVAIFKRWGFAWGGDWRWTDPMHFEMNALVEVG</sequence>
<comment type="caution">
    <text evidence="4">The sequence shown here is derived from an EMBL/GenBank/DDBJ whole genome shotgun (WGS) entry which is preliminary data.</text>
</comment>
<evidence type="ECO:0000256" key="2">
    <source>
        <dbReference type="SAM" id="SignalP"/>
    </source>
</evidence>
<feature type="chain" id="PRO_5038860519" evidence="2">
    <location>
        <begin position="36"/>
        <end position="419"/>
    </location>
</feature>
<proteinExistence type="predicted"/>
<dbReference type="EMBL" id="SDKM01000002">
    <property type="protein sequence ID" value="RYP88784.1"/>
    <property type="molecule type" value="Genomic_DNA"/>
</dbReference>
<reference evidence="4 5" key="1">
    <citation type="submission" date="2019-01" db="EMBL/GenBank/DDBJ databases">
        <title>Nocardioides guangzhouensis sp. nov., an actinobacterium isolated from soil.</title>
        <authorList>
            <person name="Fu Y."/>
            <person name="Cai Y."/>
            <person name="Lin Z."/>
            <person name="Chen P."/>
        </authorList>
    </citation>
    <scope>NUCLEOTIDE SEQUENCE [LARGE SCALE GENOMIC DNA]</scope>
    <source>
        <strain evidence="4 5">130</strain>
    </source>
</reference>
<evidence type="ECO:0000313" key="5">
    <source>
        <dbReference type="Proteomes" id="UP000295198"/>
    </source>
</evidence>
<name>A0A4Q4ZMT7_9ACTN</name>
<dbReference type="Pfam" id="PF13539">
    <property type="entry name" value="Peptidase_M15_4"/>
    <property type="match status" value="1"/>
</dbReference>
<dbReference type="Proteomes" id="UP000295198">
    <property type="component" value="Unassembled WGS sequence"/>
</dbReference>
<dbReference type="OrthoDB" id="9799970at2"/>
<dbReference type="InterPro" id="IPR039561">
    <property type="entry name" value="Peptidase_M15C"/>
</dbReference>
<keyword evidence="5" id="KW-1185">Reference proteome</keyword>
<feature type="domain" description="Peptidase M15C" evidence="3">
    <location>
        <begin position="355"/>
        <end position="412"/>
    </location>
</feature>
<evidence type="ECO:0000256" key="1">
    <source>
        <dbReference type="SAM" id="MobiDB-lite"/>
    </source>
</evidence>
<feature type="signal peptide" evidence="2">
    <location>
        <begin position="1"/>
        <end position="35"/>
    </location>
</feature>
<evidence type="ECO:0000259" key="3">
    <source>
        <dbReference type="Pfam" id="PF13539"/>
    </source>
</evidence>
<dbReference type="InterPro" id="IPR009045">
    <property type="entry name" value="Zn_M74/Hedgehog-like"/>
</dbReference>
<protein>
    <submittedName>
        <fullName evidence="4">M15 family peptidase</fullName>
    </submittedName>
</protein>
<evidence type="ECO:0000313" key="4">
    <source>
        <dbReference type="EMBL" id="RYP88784.1"/>
    </source>
</evidence>
<dbReference type="GO" id="GO:0008233">
    <property type="term" value="F:peptidase activity"/>
    <property type="evidence" value="ECO:0007669"/>
    <property type="project" value="InterPro"/>
</dbReference>
<gene>
    <name evidence="4" type="ORF">EKO23_02455</name>
</gene>
<dbReference type="Gene3D" id="3.30.1380.10">
    <property type="match status" value="1"/>
</dbReference>
<dbReference type="SUPFAM" id="SSF55166">
    <property type="entry name" value="Hedgehog/DD-peptidase"/>
    <property type="match status" value="1"/>
</dbReference>
<accession>A0A4Q4ZMT7</accession>
<keyword evidence="2" id="KW-0732">Signal</keyword>
<dbReference type="AlphaFoldDB" id="A0A4Q4ZMT7"/>